<dbReference type="EMBL" id="BAAAPU010000007">
    <property type="protein sequence ID" value="GAA1980474.1"/>
    <property type="molecule type" value="Genomic_DNA"/>
</dbReference>
<reference evidence="1 2" key="1">
    <citation type="journal article" date="2019" name="Int. J. Syst. Evol. Microbiol.">
        <title>The Global Catalogue of Microorganisms (GCM) 10K type strain sequencing project: providing services to taxonomists for standard genome sequencing and annotation.</title>
        <authorList>
            <consortium name="The Broad Institute Genomics Platform"/>
            <consortium name="The Broad Institute Genome Sequencing Center for Infectious Disease"/>
            <person name="Wu L."/>
            <person name="Ma J."/>
        </authorList>
    </citation>
    <scope>NUCLEOTIDE SEQUENCE [LARGE SCALE GENOMIC DNA]</scope>
    <source>
        <strain evidence="1 2">JCM 15628</strain>
    </source>
</reference>
<dbReference type="PANTHER" id="PTHR39335:SF1">
    <property type="entry name" value="BLL4220 PROTEIN"/>
    <property type="match status" value="1"/>
</dbReference>
<comment type="caution">
    <text evidence="1">The sequence shown here is derived from an EMBL/GenBank/DDBJ whole genome shotgun (WGS) entry which is preliminary data.</text>
</comment>
<evidence type="ECO:0008006" key="3">
    <source>
        <dbReference type="Google" id="ProtNLM"/>
    </source>
</evidence>
<dbReference type="InterPro" id="IPR005297">
    <property type="entry name" value="Lipoprotein_repeat"/>
</dbReference>
<evidence type="ECO:0000313" key="1">
    <source>
        <dbReference type="EMBL" id="GAA1980474.1"/>
    </source>
</evidence>
<proteinExistence type="predicted"/>
<dbReference type="Proteomes" id="UP001500013">
    <property type="component" value="Unassembled WGS sequence"/>
</dbReference>
<dbReference type="PANTHER" id="PTHR39335">
    <property type="entry name" value="BLL4220 PROTEIN"/>
    <property type="match status" value="1"/>
</dbReference>
<sequence length="208" mass="20238">MLGALDEEVIMRPTIRSSSRPTSRPRALSTTVIASAVLLAAAACGSTAPQPSASPAAAAGGAATKASAASSMHEVSALKTASTPLGDVVTDGNGMTLYIFTKDPKGTTKSACTGACLAAWPAALMGSSAPTATGITGTVGSIAAPGGGKQVTLNGRPLYYFAKDQAAGDVLGQGVLNVWWVLGTTGEPITGSGSSSSTTSGGGSVGGY</sequence>
<dbReference type="Pfam" id="PF03640">
    <property type="entry name" value="Lipoprotein_15"/>
    <property type="match status" value="2"/>
</dbReference>
<organism evidence="1 2">
    <name type="scientific">Terrabacter lapilli</name>
    <dbReference type="NCBI Taxonomy" id="436231"/>
    <lineage>
        <taxon>Bacteria</taxon>
        <taxon>Bacillati</taxon>
        <taxon>Actinomycetota</taxon>
        <taxon>Actinomycetes</taxon>
        <taxon>Micrococcales</taxon>
        <taxon>Intrasporangiaceae</taxon>
        <taxon>Terrabacter</taxon>
    </lineage>
</organism>
<accession>A0ABN2S685</accession>
<gene>
    <name evidence="1" type="ORF">GCM10009817_21760</name>
</gene>
<dbReference type="RefSeq" id="WP_344061846.1">
    <property type="nucleotide sequence ID" value="NZ_BAAAPU010000007.1"/>
</dbReference>
<evidence type="ECO:0000313" key="2">
    <source>
        <dbReference type="Proteomes" id="UP001500013"/>
    </source>
</evidence>
<name>A0ABN2S685_9MICO</name>
<protein>
    <recommendedName>
        <fullName evidence="3">Lipoprotein with Yx(FWY)xxD motif</fullName>
    </recommendedName>
</protein>
<keyword evidence="2" id="KW-1185">Reference proteome</keyword>